<dbReference type="PRINTS" id="PR01270">
    <property type="entry name" value="HDASUPER"/>
</dbReference>
<dbReference type="HOGENOM" id="CLU_007727_7_4_1"/>
<evidence type="ECO:0000313" key="15">
    <source>
        <dbReference type="EMBL" id="BAM80258.1"/>
    </source>
</evidence>
<dbReference type="Pfam" id="PF00850">
    <property type="entry name" value="Hist_deacetyl"/>
    <property type="match status" value="1"/>
</dbReference>
<keyword evidence="3" id="KW-0678">Repressor</keyword>
<dbReference type="EC" id="3.5.1.98" evidence="2 10"/>
<evidence type="ECO:0000256" key="12">
    <source>
        <dbReference type="PIRSR" id="PIRSR037913-2"/>
    </source>
</evidence>
<evidence type="ECO:0000256" key="8">
    <source>
        <dbReference type="ARBA" id="ARBA00023242"/>
    </source>
</evidence>
<dbReference type="GeneID" id="16994193"/>
<evidence type="ECO:0000256" key="4">
    <source>
        <dbReference type="ARBA" id="ARBA00022801"/>
    </source>
</evidence>
<dbReference type="InterPro" id="IPR003084">
    <property type="entry name" value="HDAC_I/II"/>
</dbReference>
<evidence type="ECO:0000256" key="7">
    <source>
        <dbReference type="ARBA" id="ARBA00023163"/>
    </source>
</evidence>
<dbReference type="GO" id="GO:0141221">
    <property type="term" value="F:histone deacetylase activity, hydrolytic mechanism"/>
    <property type="evidence" value="ECO:0007669"/>
    <property type="project" value="UniProtKB-EC"/>
</dbReference>
<dbReference type="Proteomes" id="UP000007014">
    <property type="component" value="Chromosome 10"/>
</dbReference>
<keyword evidence="16" id="KW-1185">Reference proteome</keyword>
<organism evidence="15 16">
    <name type="scientific">Cyanidioschyzon merolae (strain NIES-3377 / 10D)</name>
    <name type="common">Unicellular red alga</name>
    <dbReference type="NCBI Taxonomy" id="280699"/>
    <lineage>
        <taxon>Eukaryota</taxon>
        <taxon>Rhodophyta</taxon>
        <taxon>Bangiophyceae</taxon>
        <taxon>Cyanidiales</taxon>
        <taxon>Cyanidiaceae</taxon>
        <taxon>Cyanidioschyzon</taxon>
    </lineage>
</organism>
<comment type="subcellular location">
    <subcellularLocation>
        <location evidence="1 10">Nucleus</location>
    </subcellularLocation>
</comment>
<evidence type="ECO:0000256" key="10">
    <source>
        <dbReference type="PIRNR" id="PIRNR037913"/>
    </source>
</evidence>
<dbReference type="RefSeq" id="XP_005534865.1">
    <property type="nucleotide sequence ID" value="XM_005534808.1"/>
</dbReference>
<evidence type="ECO:0000256" key="11">
    <source>
        <dbReference type="PIRSR" id="PIRSR037913-1"/>
    </source>
</evidence>
<keyword evidence="4 10" id="KW-0378">Hydrolase</keyword>
<evidence type="ECO:0000256" key="1">
    <source>
        <dbReference type="ARBA" id="ARBA00004123"/>
    </source>
</evidence>
<dbReference type="AlphaFoldDB" id="M1VHC9"/>
<dbReference type="GO" id="GO:0000118">
    <property type="term" value="C:histone deacetylase complex"/>
    <property type="evidence" value="ECO:0007669"/>
    <property type="project" value="UniProtKB-ARBA"/>
</dbReference>
<dbReference type="KEGG" id="cme:CYME_CMJ129C"/>
<dbReference type="PIRSF" id="PIRSF037913">
    <property type="entry name" value="His_deacetylse_1"/>
    <property type="match status" value="1"/>
</dbReference>
<feature type="binding site" evidence="13">
    <location>
        <position position="275"/>
    </location>
    <ligand>
        <name>a divalent metal cation</name>
        <dbReference type="ChEBI" id="CHEBI:60240"/>
    </ligand>
</feature>
<feature type="binding site" evidence="13">
    <location>
        <position position="187"/>
    </location>
    <ligand>
        <name>a divalent metal cation</name>
        <dbReference type="ChEBI" id="CHEBI:60240"/>
    </ligand>
</feature>
<evidence type="ECO:0000256" key="5">
    <source>
        <dbReference type="ARBA" id="ARBA00022853"/>
    </source>
</evidence>
<name>M1VHC9_CYAM1</name>
<feature type="binding site" evidence="12">
    <location>
        <position position="110"/>
    </location>
    <ligand>
        <name>substrate</name>
    </ligand>
</feature>
<feature type="binding site" evidence="12">
    <location>
        <position position="160"/>
    </location>
    <ligand>
        <name>substrate</name>
    </ligand>
</feature>
<dbReference type="Gene3D" id="3.40.800.20">
    <property type="entry name" value="Histone deacetylase domain"/>
    <property type="match status" value="1"/>
</dbReference>
<evidence type="ECO:0000256" key="3">
    <source>
        <dbReference type="ARBA" id="ARBA00022491"/>
    </source>
</evidence>
<feature type="domain" description="Histone deacetylase" evidence="14">
    <location>
        <begin position="39"/>
        <end position="328"/>
    </location>
</feature>
<evidence type="ECO:0000256" key="6">
    <source>
        <dbReference type="ARBA" id="ARBA00023015"/>
    </source>
</evidence>
<keyword evidence="6 10" id="KW-0805">Transcription regulation</keyword>
<keyword evidence="7 10" id="KW-0804">Transcription</keyword>
<dbReference type="SUPFAM" id="SSF52768">
    <property type="entry name" value="Arginase/deacetylase"/>
    <property type="match status" value="1"/>
</dbReference>
<protein>
    <recommendedName>
        <fullName evidence="2 10">Histone deacetylase</fullName>
        <ecNumber evidence="2 10">3.5.1.98</ecNumber>
    </recommendedName>
</protein>
<dbReference type="OMA" id="GKIMEWY"/>
<evidence type="ECO:0000256" key="13">
    <source>
        <dbReference type="PIRSR" id="PIRSR037913-3"/>
    </source>
</evidence>
<keyword evidence="5 10" id="KW-0156">Chromatin regulator</keyword>
<evidence type="ECO:0000259" key="14">
    <source>
        <dbReference type="Pfam" id="PF00850"/>
    </source>
</evidence>
<reference evidence="15 16" key="2">
    <citation type="journal article" date="2007" name="BMC Biol.">
        <title>A 100%-complete sequence reveals unusually simple genomic features in the hot-spring red alga Cyanidioschyzon merolae.</title>
        <authorList>
            <person name="Nozaki H."/>
            <person name="Takano H."/>
            <person name="Misumi O."/>
            <person name="Terasawa K."/>
            <person name="Matsuzaki M."/>
            <person name="Maruyama S."/>
            <person name="Nishida K."/>
            <person name="Yagisawa F."/>
            <person name="Yoshida Y."/>
            <person name="Fujiwara T."/>
            <person name="Takio S."/>
            <person name="Tamura K."/>
            <person name="Chung S.J."/>
            <person name="Nakamura S."/>
            <person name="Kuroiwa H."/>
            <person name="Tanaka K."/>
            <person name="Sato N."/>
            <person name="Kuroiwa T."/>
        </authorList>
    </citation>
    <scope>NUCLEOTIDE SEQUENCE [LARGE SCALE GENOMIC DNA]</scope>
    <source>
        <strain evidence="15 16">10D</strain>
    </source>
</reference>
<dbReference type="InterPro" id="IPR000286">
    <property type="entry name" value="HDACs"/>
</dbReference>
<feature type="binding site" evidence="12">
    <location>
        <position position="314"/>
    </location>
    <ligand>
        <name>substrate</name>
    </ligand>
</feature>
<feature type="binding site" evidence="13">
    <location>
        <position position="189"/>
    </location>
    <ligand>
        <name>a divalent metal cation</name>
        <dbReference type="ChEBI" id="CHEBI:60240"/>
    </ligand>
</feature>
<sequence>MKAEAGTSESRVGTLEAFPSRVAYFYDHDVGNYYYALGHPMKPHRMRMVHELLIAYGVHEKLQVLQPPRATERDLTRFHSDEYIEFLRRITPETAQKQLDQLQRFGLFEDSPCFDDIYRFCQISAGGSLAGAARLNRGFCDVAINWSGGLHHAKKSEASGFCYVNDCVLAILELLKHHARVLYCDIDVHHGDGVEEAFYTTNRVMTCSFHKFGNFFPGTGDVRDIGYGPGRHYALNFPLQDGIDDVCYREIFAPIMSRVMEWYQPTAVVLQCGADSLSGDRLGCFNLSLDGHAQCVRFFQRYGVQLMLLGGGGYTIRNVARCWAYETALAAGVVLDDMIPYNPYYEYYGPDFRLRIRPSNMENLNTPSYLHRMMVQLLESLRSLPHTPSVPFHSVPADVISDPLLRKFSAPVPLSDDEHSVCSSDWDD</sequence>
<dbReference type="GO" id="GO:0046872">
    <property type="term" value="F:metal ion binding"/>
    <property type="evidence" value="ECO:0007669"/>
    <property type="project" value="UniProtKB-KW"/>
</dbReference>
<dbReference type="InterPro" id="IPR023696">
    <property type="entry name" value="Ureohydrolase_dom_sf"/>
</dbReference>
<feature type="active site" description="Proton acceptor" evidence="11">
    <location>
        <position position="152"/>
    </location>
</feature>
<dbReference type="EMBL" id="AP006492">
    <property type="protein sequence ID" value="BAM80258.1"/>
    <property type="molecule type" value="Genomic_DNA"/>
</dbReference>
<evidence type="ECO:0000256" key="2">
    <source>
        <dbReference type="ARBA" id="ARBA00012111"/>
    </source>
</evidence>
<evidence type="ECO:0000313" key="16">
    <source>
        <dbReference type="Proteomes" id="UP000007014"/>
    </source>
</evidence>
<dbReference type="STRING" id="280699.M1VHC9"/>
<dbReference type="OrthoDB" id="1918432at2759"/>
<dbReference type="InterPro" id="IPR023801">
    <property type="entry name" value="His_deacetylse_dom"/>
</dbReference>
<comment type="similarity">
    <text evidence="9 10">Belongs to the histone deacetylase family. HD Type 1 subfamily.</text>
</comment>
<gene>
    <name evidence="15" type="ORF">CYME_CMJ129C</name>
</gene>
<accession>M1VHC9</accession>
<dbReference type="FunFam" id="3.40.800.20:FF:000001">
    <property type="entry name" value="Histone deacetylase"/>
    <property type="match status" value="1"/>
</dbReference>
<dbReference type="PANTHER" id="PTHR10625">
    <property type="entry name" value="HISTONE DEACETYLASE HDAC1-RELATED"/>
    <property type="match status" value="1"/>
</dbReference>
<dbReference type="PRINTS" id="PR01271">
    <property type="entry name" value="HISDACETLASE"/>
</dbReference>
<evidence type="ECO:0000256" key="9">
    <source>
        <dbReference type="ARBA" id="ARBA00061569"/>
    </source>
</evidence>
<dbReference type="PANTHER" id="PTHR10625:SF10">
    <property type="entry name" value="HISTONE DEACETYLASE HDAC1"/>
    <property type="match status" value="1"/>
</dbReference>
<keyword evidence="13" id="KW-0479">Metal-binding</keyword>
<reference evidence="15 16" key="1">
    <citation type="journal article" date="2004" name="Nature">
        <title>Genome sequence of the ultrasmall unicellular red alga Cyanidioschyzon merolae 10D.</title>
        <authorList>
            <person name="Matsuzaki M."/>
            <person name="Misumi O."/>
            <person name="Shin-i T."/>
            <person name="Maruyama S."/>
            <person name="Takahara M."/>
            <person name="Miyagishima S."/>
            <person name="Mori T."/>
            <person name="Nishida K."/>
            <person name="Yagisawa F."/>
            <person name="Nishida K."/>
            <person name="Yoshida Y."/>
            <person name="Nishimura Y."/>
            <person name="Nakao S."/>
            <person name="Kobayashi T."/>
            <person name="Momoyama Y."/>
            <person name="Higashiyama T."/>
            <person name="Minoda A."/>
            <person name="Sano M."/>
            <person name="Nomoto H."/>
            <person name="Oishi K."/>
            <person name="Hayashi H."/>
            <person name="Ohta F."/>
            <person name="Nishizaka S."/>
            <person name="Haga S."/>
            <person name="Miura S."/>
            <person name="Morishita T."/>
            <person name="Kabeya Y."/>
            <person name="Terasawa K."/>
            <person name="Suzuki Y."/>
            <person name="Ishii Y."/>
            <person name="Asakawa S."/>
            <person name="Takano H."/>
            <person name="Ohta N."/>
            <person name="Kuroiwa H."/>
            <person name="Tanaka K."/>
            <person name="Shimizu N."/>
            <person name="Sugano S."/>
            <person name="Sato N."/>
            <person name="Nozaki H."/>
            <person name="Ogasawara N."/>
            <person name="Kohara Y."/>
            <person name="Kuroiwa T."/>
        </authorList>
    </citation>
    <scope>NUCLEOTIDE SEQUENCE [LARGE SCALE GENOMIC DNA]</scope>
    <source>
        <strain evidence="15 16">10D</strain>
    </source>
</reference>
<dbReference type="InterPro" id="IPR037138">
    <property type="entry name" value="His_deacetylse_dom_sf"/>
</dbReference>
<comment type="catalytic activity">
    <reaction evidence="10">
        <text>N(6)-acetyl-L-lysyl-[histone] + H2O = L-lysyl-[histone] + acetate</text>
        <dbReference type="Rhea" id="RHEA:58196"/>
        <dbReference type="Rhea" id="RHEA-COMP:9845"/>
        <dbReference type="Rhea" id="RHEA-COMP:11338"/>
        <dbReference type="ChEBI" id="CHEBI:15377"/>
        <dbReference type="ChEBI" id="CHEBI:29969"/>
        <dbReference type="ChEBI" id="CHEBI:30089"/>
        <dbReference type="ChEBI" id="CHEBI:61930"/>
        <dbReference type="EC" id="3.5.1.98"/>
    </reaction>
</comment>
<keyword evidence="8 10" id="KW-0539">Nucleus</keyword>
<dbReference type="GO" id="GO:0040029">
    <property type="term" value="P:epigenetic regulation of gene expression"/>
    <property type="evidence" value="ECO:0007669"/>
    <property type="project" value="TreeGrafter"/>
</dbReference>
<dbReference type="eggNOG" id="KOG1342">
    <property type="taxonomic scope" value="Eukaryota"/>
</dbReference>
<proteinExistence type="inferred from homology"/>